<dbReference type="OrthoDB" id="7041796at2"/>
<evidence type="ECO:0000313" key="2">
    <source>
        <dbReference type="EMBL" id="TKB44538.1"/>
    </source>
</evidence>
<dbReference type="RefSeq" id="WP_136736320.1">
    <property type="nucleotide sequence ID" value="NZ_SWDB01000028.1"/>
</dbReference>
<evidence type="ECO:0000313" key="3">
    <source>
        <dbReference type="Proteomes" id="UP000307999"/>
    </source>
</evidence>
<reference evidence="2 3" key="1">
    <citation type="submission" date="2019-04" db="EMBL/GenBank/DDBJ databases">
        <title>Thalassotalea guangxiensis sp. nov., isolated from sediment of the coastal wetland.</title>
        <authorList>
            <person name="Zheng S."/>
            <person name="Zhang D."/>
        </authorList>
    </citation>
    <scope>NUCLEOTIDE SEQUENCE [LARGE SCALE GENOMIC DNA]</scope>
    <source>
        <strain evidence="2 3">ZS-4</strain>
    </source>
</reference>
<keyword evidence="3" id="KW-1185">Reference proteome</keyword>
<evidence type="ECO:0008006" key="4">
    <source>
        <dbReference type="Google" id="ProtNLM"/>
    </source>
</evidence>
<proteinExistence type="predicted"/>
<keyword evidence="1" id="KW-0812">Transmembrane</keyword>
<dbReference type="Proteomes" id="UP000307999">
    <property type="component" value="Unassembled WGS sequence"/>
</dbReference>
<gene>
    <name evidence="2" type="ORF">E8M12_11665</name>
</gene>
<dbReference type="AlphaFoldDB" id="A0A4U1B3J5"/>
<sequence>MKRRITRMSIHQYALMSGALMAVAILPVLIPFMLFSIWAPDLENPDMAGFNGWALLVLPVIYFIFTYISVAVMCIIYNLLAPLIGGFEFDLNDQ</sequence>
<protein>
    <recommendedName>
        <fullName evidence="4">DUF3566 domain-containing protein</fullName>
    </recommendedName>
</protein>
<evidence type="ECO:0000256" key="1">
    <source>
        <dbReference type="SAM" id="Phobius"/>
    </source>
</evidence>
<comment type="caution">
    <text evidence="2">The sequence shown here is derived from an EMBL/GenBank/DDBJ whole genome shotgun (WGS) entry which is preliminary data.</text>
</comment>
<keyword evidence="1" id="KW-0472">Membrane</keyword>
<keyword evidence="1" id="KW-1133">Transmembrane helix</keyword>
<name>A0A4U1B3J5_9GAMM</name>
<organism evidence="2 3">
    <name type="scientific">Thalassotalea mangrovi</name>
    <dbReference type="NCBI Taxonomy" id="2572245"/>
    <lineage>
        <taxon>Bacteria</taxon>
        <taxon>Pseudomonadati</taxon>
        <taxon>Pseudomonadota</taxon>
        <taxon>Gammaproteobacteria</taxon>
        <taxon>Alteromonadales</taxon>
        <taxon>Colwelliaceae</taxon>
        <taxon>Thalassotalea</taxon>
    </lineage>
</organism>
<feature type="transmembrane region" description="Helical" evidence="1">
    <location>
        <begin position="50"/>
        <end position="80"/>
    </location>
</feature>
<feature type="transmembrane region" description="Helical" evidence="1">
    <location>
        <begin position="12"/>
        <end position="38"/>
    </location>
</feature>
<dbReference type="EMBL" id="SWDB01000028">
    <property type="protein sequence ID" value="TKB44538.1"/>
    <property type="molecule type" value="Genomic_DNA"/>
</dbReference>
<accession>A0A4U1B3J5</accession>